<dbReference type="Proteomes" id="UP001589773">
    <property type="component" value="Unassembled WGS sequence"/>
</dbReference>
<dbReference type="NCBIfam" id="NF033542">
    <property type="entry name" value="transpos_IS110"/>
    <property type="match status" value="1"/>
</dbReference>
<feature type="domain" description="Transposase IS110-like N-terminal" evidence="1">
    <location>
        <begin position="6"/>
        <end position="147"/>
    </location>
</feature>
<reference evidence="3 4" key="1">
    <citation type="submission" date="2024-09" db="EMBL/GenBank/DDBJ databases">
        <authorList>
            <person name="Sun Q."/>
            <person name="Mori K."/>
        </authorList>
    </citation>
    <scope>NUCLEOTIDE SEQUENCE [LARGE SCALE GENOMIC DNA]</scope>
    <source>
        <strain evidence="3 4">CCM 7792</strain>
    </source>
</reference>
<comment type="caution">
    <text evidence="3">The sequence shown here is derived from an EMBL/GenBank/DDBJ whole genome shotgun (WGS) entry which is preliminary data.</text>
</comment>
<dbReference type="InterPro" id="IPR003346">
    <property type="entry name" value="Transposase_20"/>
</dbReference>
<organism evidence="3 4">
    <name type="scientific">Massilia consociata</name>
    <dbReference type="NCBI Taxonomy" id="760117"/>
    <lineage>
        <taxon>Bacteria</taxon>
        <taxon>Pseudomonadati</taxon>
        <taxon>Pseudomonadota</taxon>
        <taxon>Betaproteobacteria</taxon>
        <taxon>Burkholderiales</taxon>
        <taxon>Oxalobacteraceae</taxon>
        <taxon>Telluria group</taxon>
        <taxon>Massilia</taxon>
    </lineage>
</organism>
<protein>
    <submittedName>
        <fullName evidence="3">IS110 family transposase</fullName>
    </submittedName>
</protein>
<dbReference type="Pfam" id="PF02371">
    <property type="entry name" value="Transposase_20"/>
    <property type="match status" value="1"/>
</dbReference>
<gene>
    <name evidence="3" type="ORF">ACFFJK_13775</name>
</gene>
<sequence length="345" mass="38557">MKLIRVGVDLAKDVFQLHGIDRSEKTVWRRKLVRGDWIKSLLDRIEPGCEIGMEACSGAHHWVRVLQAKGFTVKLIAPQFVKPYVKSNKNDANDAEAICEAMSRPSMRFVAVKTVEQQDIQAVHRVRSGLMGQRKAKANQLRGLASEYGLVAPKELLHLRSAIPRWLEDNDNGLSERFRRLLRGVWRDLKTLDERIEELDREIEQIARQEPAAMRLQQVRGIGPLTATALLATVGDASQFSNGREMAASFGLTPKQNSSGGKERLLGISKRGDVYLRSLLVHGARAVIRTAQAKTDRLSTWVMRIATTRHPNIAAVALANKTARIAWAMLTKGTDYQPRAACAQL</sequence>
<dbReference type="PANTHER" id="PTHR33055">
    <property type="entry name" value="TRANSPOSASE FOR INSERTION SEQUENCE ELEMENT IS1111A"/>
    <property type="match status" value="1"/>
</dbReference>
<evidence type="ECO:0000259" key="1">
    <source>
        <dbReference type="Pfam" id="PF01548"/>
    </source>
</evidence>
<dbReference type="EMBL" id="JBHLWP010000013">
    <property type="protein sequence ID" value="MFC0252963.1"/>
    <property type="molecule type" value="Genomic_DNA"/>
</dbReference>
<accession>A0ABV6FHF1</accession>
<evidence type="ECO:0000259" key="2">
    <source>
        <dbReference type="Pfam" id="PF02371"/>
    </source>
</evidence>
<proteinExistence type="predicted"/>
<dbReference type="RefSeq" id="WP_379679872.1">
    <property type="nucleotide sequence ID" value="NZ_JBHLWP010000013.1"/>
</dbReference>
<evidence type="ECO:0000313" key="4">
    <source>
        <dbReference type="Proteomes" id="UP001589773"/>
    </source>
</evidence>
<dbReference type="Pfam" id="PF01548">
    <property type="entry name" value="DEDD_Tnp_IS110"/>
    <property type="match status" value="1"/>
</dbReference>
<keyword evidence="4" id="KW-1185">Reference proteome</keyword>
<dbReference type="PANTHER" id="PTHR33055:SF3">
    <property type="entry name" value="PUTATIVE TRANSPOSASE FOR IS117-RELATED"/>
    <property type="match status" value="1"/>
</dbReference>
<dbReference type="InterPro" id="IPR047650">
    <property type="entry name" value="Transpos_IS110"/>
</dbReference>
<feature type="domain" description="Transposase IS116/IS110/IS902 C-terminal" evidence="2">
    <location>
        <begin position="215"/>
        <end position="291"/>
    </location>
</feature>
<name>A0ABV6FHF1_9BURK</name>
<dbReference type="InterPro" id="IPR002525">
    <property type="entry name" value="Transp_IS110-like_N"/>
</dbReference>
<evidence type="ECO:0000313" key="3">
    <source>
        <dbReference type="EMBL" id="MFC0252963.1"/>
    </source>
</evidence>